<dbReference type="Pfam" id="PF03478">
    <property type="entry name" value="Beta-prop_KIB1-4"/>
    <property type="match status" value="1"/>
</dbReference>
<protein>
    <submittedName>
        <fullName evidence="7">Putative transcription regulator Others family</fullName>
    </submittedName>
</protein>
<keyword evidence="3 4" id="KW-0539">Nucleus</keyword>
<dbReference type="SUPFAM" id="SSF50965">
    <property type="entry name" value="Galactose oxidase, central domain"/>
    <property type="match status" value="1"/>
</dbReference>
<dbReference type="Gene3D" id="1.20.1160.11">
    <property type="entry name" value="Paired amphipathic helix"/>
    <property type="match status" value="3"/>
</dbReference>
<dbReference type="InterPro" id="IPR003822">
    <property type="entry name" value="PAH"/>
</dbReference>
<dbReference type="SUPFAM" id="SSF81383">
    <property type="entry name" value="F-box domain"/>
    <property type="match status" value="1"/>
</dbReference>
<evidence type="ECO:0000256" key="1">
    <source>
        <dbReference type="ARBA" id="ARBA00004123"/>
    </source>
</evidence>
<dbReference type="InterPro" id="IPR011043">
    <property type="entry name" value="Gal_Oxase/kelch_b-propeller"/>
</dbReference>
<dbReference type="InterPro" id="IPR036047">
    <property type="entry name" value="F-box-like_dom_sf"/>
</dbReference>
<feature type="domain" description="F-box" evidence="5">
    <location>
        <begin position="262"/>
        <end position="291"/>
    </location>
</feature>
<dbReference type="SUPFAM" id="SSF47762">
    <property type="entry name" value="PAH2 domain"/>
    <property type="match status" value="3"/>
</dbReference>
<evidence type="ECO:0000256" key="3">
    <source>
        <dbReference type="ARBA" id="ARBA00023242"/>
    </source>
</evidence>
<reference evidence="8" key="1">
    <citation type="journal article" date="2018" name="Nat. Plants">
        <title>Whole-genome landscape of Medicago truncatula symbiotic genes.</title>
        <authorList>
            <person name="Pecrix Y."/>
            <person name="Staton S.E."/>
            <person name="Sallet E."/>
            <person name="Lelandais-Briere C."/>
            <person name="Moreau S."/>
            <person name="Carrere S."/>
            <person name="Blein T."/>
            <person name="Jardinaud M.F."/>
            <person name="Latrasse D."/>
            <person name="Zouine M."/>
            <person name="Zahm M."/>
            <person name="Kreplak J."/>
            <person name="Mayjonade B."/>
            <person name="Satge C."/>
            <person name="Perez M."/>
            <person name="Cauet S."/>
            <person name="Marande W."/>
            <person name="Chantry-Darmon C."/>
            <person name="Lopez-Roques C."/>
            <person name="Bouchez O."/>
            <person name="Berard A."/>
            <person name="Debelle F."/>
            <person name="Munos S."/>
            <person name="Bendahmane A."/>
            <person name="Berges H."/>
            <person name="Niebel A."/>
            <person name="Buitink J."/>
            <person name="Frugier F."/>
            <person name="Benhamed M."/>
            <person name="Crespi M."/>
            <person name="Gouzy J."/>
            <person name="Gamas P."/>
        </authorList>
    </citation>
    <scope>NUCLEOTIDE SEQUENCE [LARGE SCALE GENOMIC DNA]</scope>
    <source>
        <strain evidence="8">cv. Jemalong A17</strain>
    </source>
</reference>
<proteinExistence type="predicted"/>
<dbReference type="InterPro" id="IPR005174">
    <property type="entry name" value="KIB1-4_b-propeller"/>
</dbReference>
<feature type="domain" description="KIB1-4 beta-propeller" evidence="6">
    <location>
        <begin position="321"/>
        <end position="560"/>
    </location>
</feature>
<dbReference type="PANTHER" id="PTHR12346">
    <property type="entry name" value="SIN3B-RELATED"/>
    <property type="match status" value="1"/>
</dbReference>
<dbReference type="PROSITE" id="PS51477">
    <property type="entry name" value="PAH"/>
    <property type="match status" value="3"/>
</dbReference>
<comment type="caution">
    <text evidence="7">The sequence shown here is derived from an EMBL/GenBank/DDBJ whole genome shotgun (WGS) entry which is preliminary data.</text>
</comment>
<dbReference type="FunFam" id="1.20.1160.11:FF:000001">
    <property type="entry name" value="Paired amphipathic helix protein Sin3"/>
    <property type="match status" value="1"/>
</dbReference>
<accession>A0A396IK85</accession>
<evidence type="ECO:0000259" key="6">
    <source>
        <dbReference type="Pfam" id="PF03478"/>
    </source>
</evidence>
<dbReference type="InterPro" id="IPR001810">
    <property type="entry name" value="F-box_dom"/>
</dbReference>
<dbReference type="Proteomes" id="UP000265566">
    <property type="component" value="Chromosome 4"/>
</dbReference>
<dbReference type="GO" id="GO:0003714">
    <property type="term" value="F:transcription corepressor activity"/>
    <property type="evidence" value="ECO:0007669"/>
    <property type="project" value="InterPro"/>
</dbReference>
<dbReference type="Pfam" id="PF02671">
    <property type="entry name" value="PAH"/>
    <property type="match status" value="3"/>
</dbReference>
<dbReference type="Gramene" id="rna27966">
    <property type="protein sequence ID" value="RHN65073.1"/>
    <property type="gene ID" value="gene27966"/>
</dbReference>
<evidence type="ECO:0000313" key="8">
    <source>
        <dbReference type="Proteomes" id="UP000265566"/>
    </source>
</evidence>
<gene>
    <name evidence="7" type="ORF">MtrunA17_Chr4g0075971</name>
</gene>
<dbReference type="AlphaFoldDB" id="A0A396IK85"/>
<evidence type="ECO:0000259" key="5">
    <source>
        <dbReference type="Pfam" id="PF00646"/>
    </source>
</evidence>
<dbReference type="PANTHER" id="PTHR12346:SF0">
    <property type="entry name" value="SIN3A, ISOFORM G"/>
    <property type="match status" value="1"/>
</dbReference>
<dbReference type="Pfam" id="PF00646">
    <property type="entry name" value="F-box"/>
    <property type="match status" value="1"/>
</dbReference>
<dbReference type="InterPro" id="IPR039774">
    <property type="entry name" value="Sin3-like"/>
</dbReference>
<dbReference type="GO" id="GO:0005634">
    <property type="term" value="C:nucleus"/>
    <property type="evidence" value="ECO:0007669"/>
    <property type="project" value="UniProtKB-SubCell"/>
</dbReference>
<evidence type="ECO:0000313" key="7">
    <source>
        <dbReference type="EMBL" id="RHN65073.1"/>
    </source>
</evidence>
<name>A0A396IK85_MEDTR</name>
<organism evidence="7 8">
    <name type="scientific">Medicago truncatula</name>
    <name type="common">Barrel medic</name>
    <name type="synonym">Medicago tribuloides</name>
    <dbReference type="NCBI Taxonomy" id="3880"/>
    <lineage>
        <taxon>Eukaryota</taxon>
        <taxon>Viridiplantae</taxon>
        <taxon>Streptophyta</taxon>
        <taxon>Embryophyta</taxon>
        <taxon>Tracheophyta</taxon>
        <taxon>Spermatophyta</taxon>
        <taxon>Magnoliopsida</taxon>
        <taxon>eudicotyledons</taxon>
        <taxon>Gunneridae</taxon>
        <taxon>Pentapetalae</taxon>
        <taxon>rosids</taxon>
        <taxon>fabids</taxon>
        <taxon>Fabales</taxon>
        <taxon>Fabaceae</taxon>
        <taxon>Papilionoideae</taxon>
        <taxon>50 kb inversion clade</taxon>
        <taxon>NPAAA clade</taxon>
        <taxon>Hologalegina</taxon>
        <taxon>IRL clade</taxon>
        <taxon>Trifolieae</taxon>
        <taxon>Medicago</taxon>
    </lineage>
</organism>
<sequence length="602" mass="70027">MNSSTSDALFDDACAYDNAVKSTCQEKYSEFAEVMSDYRDGRIDPGGVKARVHELFKGHKHLILGINNIMPKNYEIILPPSDEKVNRQDATTFLKQVKVVFQDKMEKYYEFLQVIHDHMNLTIDILDVIKTGMELFKGHVDLLSGLNYFLPERIQITFPLLHDHKQGHQLVIKDAFLNEVKAVFHDKLEKYFEFLQLITDHKAQGIDTRGVVAIVKELFKEHRNLILGFNAFLPEEHRITLPFELHCHETGKRRMVAANYELSWDVLDIISKSLDFDDLFQFACVCKNWRAFHKMYWRNFLALQEPLLVQKSSFFKKSFSFISIPNQKVYRSKMINYFWHFAYSGSSSGYLIMTGNNNSFLLMNPFTRRKKVINTSTFKVNFSYFAYRVLLAFDKGSKDFVLVALCKSSNSLHVYQSRNFGWVTYSTMGYPWMIVDFVVLHNTIYVVNDKANIGILNLNSANIKFLEMKSIPSVTSLSHLRLVSCDEQLFVVHTKPGVVFNVYKIDFSTMKYVKLKTLGDIALLYAPGGNYYALSNPNRWGYESNSVYVLDRSSTKCRVYVGDDNKLPKYIGPREGLHIMRPYWLDWSFRHLHYEIDYSLAD</sequence>
<dbReference type="CDD" id="cd09917">
    <property type="entry name" value="F-box_SF"/>
    <property type="match status" value="1"/>
</dbReference>
<evidence type="ECO:0000256" key="2">
    <source>
        <dbReference type="ARBA" id="ARBA00022491"/>
    </source>
</evidence>
<keyword evidence="2" id="KW-0678">Repressor</keyword>
<comment type="subcellular location">
    <subcellularLocation>
        <location evidence="1 4">Nucleus</location>
    </subcellularLocation>
</comment>
<evidence type="ECO:0000256" key="4">
    <source>
        <dbReference type="PROSITE-ProRule" id="PRU00810"/>
    </source>
</evidence>
<dbReference type="EMBL" id="PSQE01000004">
    <property type="protein sequence ID" value="RHN65073.1"/>
    <property type="molecule type" value="Genomic_DNA"/>
</dbReference>
<dbReference type="InterPro" id="IPR036600">
    <property type="entry name" value="PAH_sf"/>
</dbReference>
<dbReference type="OrthoDB" id="1419699at2759"/>